<protein>
    <submittedName>
        <fullName evidence="1">Uncharacterized protein</fullName>
    </submittedName>
</protein>
<accession>A0ABR2GPP7</accession>
<keyword evidence="2" id="KW-1185">Reference proteome</keyword>
<name>A0ABR2GPP7_9EUKA</name>
<organism evidence="1 2">
    <name type="scientific">Tritrichomonas musculus</name>
    <dbReference type="NCBI Taxonomy" id="1915356"/>
    <lineage>
        <taxon>Eukaryota</taxon>
        <taxon>Metamonada</taxon>
        <taxon>Parabasalia</taxon>
        <taxon>Tritrichomonadida</taxon>
        <taxon>Tritrichomonadidae</taxon>
        <taxon>Tritrichomonas</taxon>
    </lineage>
</organism>
<reference evidence="1 2" key="1">
    <citation type="submission" date="2024-04" db="EMBL/GenBank/DDBJ databases">
        <title>Tritrichomonas musculus Genome.</title>
        <authorList>
            <person name="Alves-Ferreira E."/>
            <person name="Grigg M."/>
            <person name="Lorenzi H."/>
            <person name="Galac M."/>
        </authorList>
    </citation>
    <scope>NUCLEOTIDE SEQUENCE [LARGE SCALE GENOMIC DNA]</scope>
    <source>
        <strain evidence="1 2">EAF2021</strain>
    </source>
</reference>
<proteinExistence type="predicted"/>
<dbReference type="Proteomes" id="UP001470230">
    <property type="component" value="Unassembled WGS sequence"/>
</dbReference>
<evidence type="ECO:0000313" key="2">
    <source>
        <dbReference type="Proteomes" id="UP001470230"/>
    </source>
</evidence>
<dbReference type="EMBL" id="JAPFFF010000072">
    <property type="protein sequence ID" value="KAK8835920.1"/>
    <property type="molecule type" value="Genomic_DNA"/>
</dbReference>
<sequence length="130" mass="14723">MINEKGEYKLYPPDEENKINYRKTIATFTVNDLNNLKNDGDMICLDPPYPSLTSNWTSIPISWVGSSRDLLSGGVVFFSNVTADLYEWIIKTLIYDLPCAPILKIICSADDLILDSAWNQIIHNPKSCHI</sequence>
<evidence type="ECO:0000313" key="1">
    <source>
        <dbReference type="EMBL" id="KAK8835920.1"/>
    </source>
</evidence>
<gene>
    <name evidence="1" type="ORF">M9Y10_040299</name>
</gene>
<comment type="caution">
    <text evidence="1">The sequence shown here is derived from an EMBL/GenBank/DDBJ whole genome shotgun (WGS) entry which is preliminary data.</text>
</comment>